<evidence type="ECO:0000259" key="3">
    <source>
        <dbReference type="PROSITE" id="PS51186"/>
    </source>
</evidence>
<dbReference type="EMBL" id="JACHVY010000001">
    <property type="protein sequence ID" value="MBB2899275.1"/>
    <property type="molecule type" value="Genomic_DNA"/>
</dbReference>
<dbReference type="InterPro" id="IPR016181">
    <property type="entry name" value="Acyl_CoA_acyltransferase"/>
</dbReference>
<dbReference type="RefSeq" id="WP_183389968.1">
    <property type="nucleotide sequence ID" value="NZ_JACHVY010000001.1"/>
</dbReference>
<dbReference type="Proteomes" id="UP000533269">
    <property type="component" value="Unassembled WGS sequence"/>
</dbReference>
<gene>
    <name evidence="4" type="ORF">FHR75_000063</name>
</gene>
<dbReference type="PANTHER" id="PTHR43877">
    <property type="entry name" value="AMINOALKYLPHOSPHONATE N-ACETYLTRANSFERASE-RELATED-RELATED"/>
    <property type="match status" value="1"/>
</dbReference>
<reference evidence="4 5" key="2">
    <citation type="submission" date="2020-08" db="EMBL/GenBank/DDBJ databases">
        <authorList>
            <person name="Partida-Martinez L."/>
            <person name="Huntemann M."/>
            <person name="Clum A."/>
            <person name="Wang J."/>
            <person name="Palaniappan K."/>
            <person name="Ritter S."/>
            <person name="Chen I.-M."/>
            <person name="Stamatis D."/>
            <person name="Reddy T."/>
            <person name="O'Malley R."/>
            <person name="Daum C."/>
            <person name="Shapiro N."/>
            <person name="Ivanova N."/>
            <person name="Kyrpides N."/>
            <person name="Woyke T."/>
        </authorList>
    </citation>
    <scope>NUCLEOTIDE SEQUENCE [LARGE SCALE GENOMIC DNA]</scope>
    <source>
        <strain evidence="4 5">AS2.23</strain>
    </source>
</reference>
<dbReference type="AlphaFoldDB" id="A0A7W4TI04"/>
<sequence length="170" mass="18728">MTSVGPATRDDARDLARIHVDTWQVAYPGLVPDVVLAAMTLTTAIERWEAVLPLHPPQHCFLAEDPAGNTTGFVRCGPSRDERAPGTTGEIHALYVQPTSWGTGTGRALLRAAQQQLLADGFTEATLWVLARNDRAQRFYRRCGWAPDGGTKQDQHEGVVVDEVRYRHAL</sequence>
<dbReference type="InterPro" id="IPR000182">
    <property type="entry name" value="GNAT_dom"/>
</dbReference>
<accession>A0A7W4TI04</accession>
<dbReference type="InterPro" id="IPR050832">
    <property type="entry name" value="Bact_Acetyltransf"/>
</dbReference>
<reference evidence="4 5" key="1">
    <citation type="submission" date="2020-08" db="EMBL/GenBank/DDBJ databases">
        <title>The Agave Microbiome: Exploring the role of microbial communities in plant adaptations to desert environments.</title>
        <authorList>
            <person name="Partida-Martinez L.P."/>
        </authorList>
    </citation>
    <scope>NUCLEOTIDE SEQUENCE [LARGE SCALE GENOMIC DNA]</scope>
    <source>
        <strain evidence="4 5">AS2.23</strain>
    </source>
</reference>
<dbReference type="PROSITE" id="PS51186">
    <property type="entry name" value="GNAT"/>
    <property type="match status" value="1"/>
</dbReference>
<keyword evidence="2" id="KW-0012">Acyltransferase</keyword>
<evidence type="ECO:0000313" key="5">
    <source>
        <dbReference type="Proteomes" id="UP000533269"/>
    </source>
</evidence>
<comment type="caution">
    <text evidence="4">The sequence shown here is derived from an EMBL/GenBank/DDBJ whole genome shotgun (WGS) entry which is preliminary data.</text>
</comment>
<evidence type="ECO:0000313" key="4">
    <source>
        <dbReference type="EMBL" id="MBB2899275.1"/>
    </source>
</evidence>
<dbReference type="Pfam" id="PF00583">
    <property type="entry name" value="Acetyltransf_1"/>
    <property type="match status" value="1"/>
</dbReference>
<dbReference type="GO" id="GO:0016747">
    <property type="term" value="F:acyltransferase activity, transferring groups other than amino-acyl groups"/>
    <property type="evidence" value="ECO:0007669"/>
    <property type="project" value="InterPro"/>
</dbReference>
<keyword evidence="1 4" id="KW-0808">Transferase</keyword>
<evidence type="ECO:0000256" key="1">
    <source>
        <dbReference type="ARBA" id="ARBA00022679"/>
    </source>
</evidence>
<dbReference type="CDD" id="cd04301">
    <property type="entry name" value="NAT_SF"/>
    <property type="match status" value="1"/>
</dbReference>
<evidence type="ECO:0000256" key="2">
    <source>
        <dbReference type="ARBA" id="ARBA00023315"/>
    </source>
</evidence>
<organism evidence="4 5">
    <name type="scientific">Kineococcus radiotolerans</name>
    <dbReference type="NCBI Taxonomy" id="131568"/>
    <lineage>
        <taxon>Bacteria</taxon>
        <taxon>Bacillati</taxon>
        <taxon>Actinomycetota</taxon>
        <taxon>Actinomycetes</taxon>
        <taxon>Kineosporiales</taxon>
        <taxon>Kineosporiaceae</taxon>
        <taxon>Kineococcus</taxon>
    </lineage>
</organism>
<proteinExistence type="predicted"/>
<name>A0A7W4TI04_KINRA</name>
<dbReference type="Gene3D" id="3.40.630.30">
    <property type="match status" value="1"/>
</dbReference>
<dbReference type="SUPFAM" id="SSF55729">
    <property type="entry name" value="Acyl-CoA N-acyltransferases (Nat)"/>
    <property type="match status" value="1"/>
</dbReference>
<protein>
    <submittedName>
        <fullName evidence="4">GNAT superfamily N-acetyltransferase</fullName>
    </submittedName>
</protein>
<feature type="domain" description="N-acetyltransferase" evidence="3">
    <location>
        <begin position="2"/>
        <end position="170"/>
    </location>
</feature>